<evidence type="ECO:0000313" key="3">
    <source>
        <dbReference type="EMBL" id="KLU85679.1"/>
    </source>
</evidence>
<reference evidence="3" key="2">
    <citation type="submission" date="2011-03" db="EMBL/GenBank/DDBJ databases">
        <title>Annotation of Magnaporthe poae ATCC 64411.</title>
        <authorList>
            <person name="Ma L.-J."/>
            <person name="Dead R."/>
            <person name="Young S.K."/>
            <person name="Zeng Q."/>
            <person name="Gargeya S."/>
            <person name="Fitzgerald M."/>
            <person name="Haas B."/>
            <person name="Abouelleil A."/>
            <person name="Alvarado L."/>
            <person name="Arachchi H.M."/>
            <person name="Berlin A."/>
            <person name="Brown A."/>
            <person name="Chapman S.B."/>
            <person name="Chen Z."/>
            <person name="Dunbar C."/>
            <person name="Freedman E."/>
            <person name="Gearin G."/>
            <person name="Gellesch M."/>
            <person name="Goldberg J."/>
            <person name="Griggs A."/>
            <person name="Gujja S."/>
            <person name="Heiman D."/>
            <person name="Howarth C."/>
            <person name="Larson L."/>
            <person name="Lui A."/>
            <person name="MacDonald P.J.P."/>
            <person name="Mehta T."/>
            <person name="Montmayeur A."/>
            <person name="Murphy C."/>
            <person name="Neiman D."/>
            <person name="Pearson M."/>
            <person name="Priest M."/>
            <person name="Roberts A."/>
            <person name="Saif S."/>
            <person name="Shea T."/>
            <person name="Shenoy N."/>
            <person name="Sisk P."/>
            <person name="Stolte C."/>
            <person name="Sykes S."/>
            <person name="Yandava C."/>
            <person name="Wortman J."/>
            <person name="Nusbaum C."/>
            <person name="Birren B."/>
        </authorList>
    </citation>
    <scope>NUCLEOTIDE SEQUENCE</scope>
    <source>
        <strain evidence="3">ATCC 64411</strain>
    </source>
</reference>
<organism evidence="3">
    <name type="scientific">Magnaporthiopsis poae (strain ATCC 64411 / 73-15)</name>
    <name type="common">Kentucky bluegrass fungus</name>
    <name type="synonym">Magnaporthe poae</name>
    <dbReference type="NCBI Taxonomy" id="644358"/>
    <lineage>
        <taxon>Eukaryota</taxon>
        <taxon>Fungi</taxon>
        <taxon>Dikarya</taxon>
        <taxon>Ascomycota</taxon>
        <taxon>Pezizomycotina</taxon>
        <taxon>Sordariomycetes</taxon>
        <taxon>Sordariomycetidae</taxon>
        <taxon>Magnaporthales</taxon>
        <taxon>Magnaporthaceae</taxon>
        <taxon>Magnaporthiopsis</taxon>
    </lineage>
</organism>
<feature type="region of interest" description="Disordered" evidence="1">
    <location>
        <begin position="1"/>
        <end position="22"/>
    </location>
</feature>
<dbReference type="VEuPathDB" id="FungiDB:MAPG_04701"/>
<feature type="non-terminal residue" evidence="3">
    <location>
        <position position="171"/>
    </location>
</feature>
<accession>A0A0H2U832</accession>
<feature type="region of interest" description="Disordered" evidence="1">
    <location>
        <begin position="116"/>
        <end position="171"/>
    </location>
</feature>
<dbReference type="AlphaFoldDB" id="A0A0H2U832"/>
<evidence type="ECO:0000256" key="2">
    <source>
        <dbReference type="SAM" id="Phobius"/>
    </source>
</evidence>
<protein>
    <submittedName>
        <fullName evidence="3">Uncharacterized protein</fullName>
    </submittedName>
</protein>
<proteinExistence type="predicted"/>
<feature type="transmembrane region" description="Helical" evidence="2">
    <location>
        <begin position="55"/>
        <end position="73"/>
    </location>
</feature>
<dbReference type="OrthoDB" id="5421842at2759"/>
<feature type="transmembrane region" description="Helical" evidence="2">
    <location>
        <begin position="85"/>
        <end position="105"/>
    </location>
</feature>
<keyword evidence="2" id="KW-0472">Membrane</keyword>
<name>A0A0H2U832_MAGP6</name>
<feature type="compositionally biased region" description="Pro residues" evidence="1">
    <location>
        <begin position="1"/>
        <end position="12"/>
    </location>
</feature>
<feature type="compositionally biased region" description="Gly residues" evidence="1">
    <location>
        <begin position="131"/>
        <end position="140"/>
    </location>
</feature>
<keyword evidence="2" id="KW-1133">Transmembrane helix</keyword>
<dbReference type="EMBL" id="GL876968">
    <property type="protein sequence ID" value="KLU85679.1"/>
    <property type="molecule type" value="Genomic_DNA"/>
</dbReference>
<gene>
    <name evidence="3" type="ORF">MAPG_04701</name>
</gene>
<reference evidence="3" key="1">
    <citation type="submission" date="2010-05" db="EMBL/GenBank/DDBJ databases">
        <title>The Genome Sequence of Magnaporthe poae strain ATCC 64411.</title>
        <authorList>
            <consortium name="The Broad Institute Genome Sequencing Platform"/>
            <consortium name="Broad Institute Genome Sequencing Center for Infectious Disease"/>
            <person name="Ma L.-J."/>
            <person name="Dead R."/>
            <person name="Young S."/>
            <person name="Zeng Q."/>
            <person name="Koehrsen M."/>
            <person name="Alvarado L."/>
            <person name="Berlin A."/>
            <person name="Chapman S.B."/>
            <person name="Chen Z."/>
            <person name="Freedman E."/>
            <person name="Gellesch M."/>
            <person name="Goldberg J."/>
            <person name="Griggs A."/>
            <person name="Gujja S."/>
            <person name="Heilman E.R."/>
            <person name="Heiman D."/>
            <person name="Hepburn T."/>
            <person name="Howarth C."/>
            <person name="Jen D."/>
            <person name="Larson L."/>
            <person name="Mehta T."/>
            <person name="Neiman D."/>
            <person name="Pearson M."/>
            <person name="Roberts A."/>
            <person name="Saif S."/>
            <person name="Shea T."/>
            <person name="Shenoy N."/>
            <person name="Sisk P."/>
            <person name="Stolte C."/>
            <person name="Sykes S."/>
            <person name="Walk T."/>
            <person name="White J."/>
            <person name="Yandava C."/>
            <person name="Haas B."/>
            <person name="Nusbaum C."/>
            <person name="Birren B."/>
        </authorList>
    </citation>
    <scope>NUCLEOTIDE SEQUENCE</scope>
    <source>
        <strain evidence="3">ATCC 64411</strain>
    </source>
</reference>
<keyword evidence="2" id="KW-0812">Transmembrane</keyword>
<sequence length="171" mass="17713">MSGPPPPPPPHGANPKTTRSGGLPPGKYDVFIIPEHSAGAGFLYLPSLRTNTNSFVAGFATALVLVVLGQSMAPAFKQWWSTFQGMGNVGMMMLTLAVGLGAWSLGRAQQDGGSRGYGFTRGFSGSHDGSGEGPFGGGATPGYENTPPPPPRHGPSPNHRSESPPRRPPPP</sequence>
<evidence type="ECO:0000256" key="1">
    <source>
        <dbReference type="SAM" id="MobiDB-lite"/>
    </source>
</evidence>